<organism evidence="3 4">
    <name type="scientific">Candidatus Beckwithbacteria bacterium GW2011_GWC2_47_9</name>
    <dbReference type="NCBI Taxonomy" id="1618373"/>
    <lineage>
        <taxon>Bacteria</taxon>
        <taxon>Candidatus Beckwithiibacteriota</taxon>
    </lineage>
</organism>
<dbReference type="AlphaFoldDB" id="A0A0G1TYR7"/>
<evidence type="ECO:0000259" key="2">
    <source>
        <dbReference type="SMART" id="SM00363"/>
    </source>
</evidence>
<feature type="non-terminal residue" evidence="3">
    <location>
        <position position="1"/>
    </location>
</feature>
<reference evidence="3 4" key="1">
    <citation type="journal article" date="2015" name="Nature">
        <title>rRNA introns, odd ribosomes, and small enigmatic genomes across a large radiation of phyla.</title>
        <authorList>
            <person name="Brown C.T."/>
            <person name="Hug L.A."/>
            <person name="Thomas B.C."/>
            <person name="Sharon I."/>
            <person name="Castelle C.J."/>
            <person name="Singh A."/>
            <person name="Wilkins M.J."/>
            <person name="Williams K.H."/>
            <person name="Banfield J.F."/>
        </authorList>
    </citation>
    <scope>NUCLEOTIDE SEQUENCE [LARGE SCALE GENOMIC DNA]</scope>
</reference>
<keyword evidence="3" id="KW-0436">Ligase</keyword>
<dbReference type="Gene3D" id="1.10.240.10">
    <property type="entry name" value="Tyrosyl-Transfer RNA Synthetase"/>
    <property type="match status" value="1"/>
</dbReference>
<dbReference type="GO" id="GO:0005829">
    <property type="term" value="C:cytosol"/>
    <property type="evidence" value="ECO:0007669"/>
    <property type="project" value="TreeGrafter"/>
</dbReference>
<dbReference type="PANTHER" id="PTHR11766">
    <property type="entry name" value="TYROSYL-TRNA SYNTHETASE"/>
    <property type="match status" value="1"/>
</dbReference>
<evidence type="ECO:0000313" key="4">
    <source>
        <dbReference type="Proteomes" id="UP000034772"/>
    </source>
</evidence>
<evidence type="ECO:0000256" key="1">
    <source>
        <dbReference type="PROSITE-ProRule" id="PRU00182"/>
    </source>
</evidence>
<dbReference type="Pfam" id="PF01479">
    <property type="entry name" value="S4"/>
    <property type="match status" value="1"/>
</dbReference>
<dbReference type="PROSITE" id="PS50889">
    <property type="entry name" value="S4"/>
    <property type="match status" value="1"/>
</dbReference>
<keyword evidence="1" id="KW-0694">RNA-binding</keyword>
<dbReference type="Proteomes" id="UP000034772">
    <property type="component" value="Unassembled WGS sequence"/>
</dbReference>
<feature type="domain" description="RNA-binding S4" evidence="2">
    <location>
        <begin position="90"/>
        <end position="143"/>
    </location>
</feature>
<dbReference type="InterPro" id="IPR036986">
    <property type="entry name" value="S4_RNA-bd_sf"/>
</dbReference>
<dbReference type="InterPro" id="IPR002942">
    <property type="entry name" value="S4_RNA-bd"/>
</dbReference>
<dbReference type="SUPFAM" id="SSF55174">
    <property type="entry name" value="Alpha-L RNA-binding motif"/>
    <property type="match status" value="1"/>
</dbReference>
<dbReference type="CDD" id="cd00165">
    <property type="entry name" value="S4"/>
    <property type="match status" value="1"/>
</dbReference>
<name>A0A0G1TYR7_9BACT</name>
<dbReference type="GO" id="GO:0004831">
    <property type="term" value="F:tyrosine-tRNA ligase activity"/>
    <property type="evidence" value="ECO:0007669"/>
    <property type="project" value="InterPro"/>
</dbReference>
<dbReference type="EMBL" id="LCOZ01000037">
    <property type="protein sequence ID" value="KKU86914.1"/>
    <property type="molecule type" value="Genomic_DNA"/>
</dbReference>
<evidence type="ECO:0000313" key="3">
    <source>
        <dbReference type="EMBL" id="KKU86914.1"/>
    </source>
</evidence>
<dbReference type="Gene3D" id="3.10.290.10">
    <property type="entry name" value="RNA-binding S4 domain"/>
    <property type="match status" value="1"/>
</dbReference>
<dbReference type="SMART" id="SM00363">
    <property type="entry name" value="S4"/>
    <property type="match status" value="1"/>
</dbReference>
<dbReference type="SUPFAM" id="SSF52374">
    <property type="entry name" value="Nucleotidylyl transferase"/>
    <property type="match status" value="1"/>
</dbReference>
<dbReference type="InterPro" id="IPR024088">
    <property type="entry name" value="Tyr-tRNA-ligase_bac-type"/>
</dbReference>
<accession>A0A0G1TYR7</accession>
<gene>
    <name evidence="3" type="ORF">UY17_C0037G0010</name>
</gene>
<protein>
    <submittedName>
        <fullName evidence="3">Tyrosine-tRNA ligase</fullName>
    </submittedName>
</protein>
<dbReference type="GO" id="GO:0003723">
    <property type="term" value="F:RNA binding"/>
    <property type="evidence" value="ECO:0007669"/>
    <property type="project" value="UniProtKB-KW"/>
</dbReference>
<dbReference type="GO" id="GO:0043039">
    <property type="term" value="P:tRNA aminoacylation"/>
    <property type="evidence" value="ECO:0007669"/>
    <property type="project" value="TreeGrafter"/>
</dbReference>
<dbReference type="PANTHER" id="PTHR11766:SF1">
    <property type="entry name" value="TYROSINE--TRNA LIGASE"/>
    <property type="match status" value="1"/>
</dbReference>
<comment type="caution">
    <text evidence="3">The sequence shown here is derived from an EMBL/GenBank/DDBJ whole genome shotgun (WGS) entry which is preliminary data.</text>
</comment>
<sequence length="145" mass="16384">GNCIWLTDSAQDMFAKLMAVRDELMPDYFEFFTDKIMPEAEPMEAKKQLALEITRQFHGTTKAQAAQKNFEQTFQKKTPEFKQTIKAKDNLMLTIAGLVGSNSEAKRLINQGAVDVNSQKINDPNLKLKTGDKLKIGQKTFVKIV</sequence>
<proteinExistence type="predicted"/>